<dbReference type="Proteomes" id="UP000326757">
    <property type="component" value="Unassembled WGS sequence"/>
</dbReference>
<proteinExistence type="predicted"/>
<keyword evidence="3" id="KW-1185">Reference proteome</keyword>
<comment type="caution">
    <text evidence="2">The sequence shown here is derived from an EMBL/GenBank/DDBJ whole genome shotgun (WGS) entry which is preliminary data.</text>
</comment>
<reference evidence="2 3" key="1">
    <citation type="submission" date="2019-06" db="EMBL/GenBank/DDBJ databases">
        <title>Genome Sequence of the Brown Rot Fungal Pathogen Monilinia laxa.</title>
        <authorList>
            <person name="De Miccolis Angelini R.M."/>
            <person name="Landi L."/>
            <person name="Abate D."/>
            <person name="Pollastro S."/>
            <person name="Romanazzi G."/>
            <person name="Faretra F."/>
        </authorList>
    </citation>
    <scope>NUCLEOTIDE SEQUENCE [LARGE SCALE GENOMIC DNA]</scope>
    <source>
        <strain evidence="2 3">Mlax316</strain>
    </source>
</reference>
<feature type="compositionally biased region" description="Low complexity" evidence="1">
    <location>
        <begin position="142"/>
        <end position="154"/>
    </location>
</feature>
<evidence type="ECO:0000256" key="1">
    <source>
        <dbReference type="SAM" id="MobiDB-lite"/>
    </source>
</evidence>
<organism evidence="2 3">
    <name type="scientific">Monilinia laxa</name>
    <name type="common">Brown rot fungus</name>
    <name type="synonym">Sclerotinia laxa</name>
    <dbReference type="NCBI Taxonomy" id="61186"/>
    <lineage>
        <taxon>Eukaryota</taxon>
        <taxon>Fungi</taxon>
        <taxon>Dikarya</taxon>
        <taxon>Ascomycota</taxon>
        <taxon>Pezizomycotina</taxon>
        <taxon>Leotiomycetes</taxon>
        <taxon>Helotiales</taxon>
        <taxon>Sclerotiniaceae</taxon>
        <taxon>Monilinia</taxon>
    </lineage>
</organism>
<evidence type="ECO:0000313" key="3">
    <source>
        <dbReference type="Proteomes" id="UP000326757"/>
    </source>
</evidence>
<accession>A0A5N6KLS0</accession>
<sequence>MKEKNILEEDCDREMCIEGGQMCHHRRQNFACPPAPCCPGLDCEYVDAHQESFCVSMDNPLEKYHTASSQRTGISKKNGLTAEESSPLYTLKGMFQGFVEKIEKKHCLPHGEQWKAGHAMYETNHIPNTITNHSYRKPPQHSTDLSSTTNSLLSEEGSGLHITSRYPPTVSCITSIKIYRNTSDPFQIPILPDDFLVNIREVTSYYSTH</sequence>
<feature type="region of interest" description="Disordered" evidence="1">
    <location>
        <begin position="135"/>
        <end position="160"/>
    </location>
</feature>
<dbReference type="AlphaFoldDB" id="A0A5N6KLS0"/>
<gene>
    <name evidence="2" type="ORF">EYC80_004128</name>
</gene>
<dbReference type="EMBL" id="VIGI01000001">
    <property type="protein sequence ID" value="KAB8304780.1"/>
    <property type="molecule type" value="Genomic_DNA"/>
</dbReference>
<dbReference type="OrthoDB" id="3505430at2759"/>
<protein>
    <submittedName>
        <fullName evidence="2">Uncharacterized protein</fullName>
    </submittedName>
</protein>
<evidence type="ECO:0000313" key="2">
    <source>
        <dbReference type="EMBL" id="KAB8304780.1"/>
    </source>
</evidence>
<name>A0A5N6KLS0_MONLA</name>